<evidence type="ECO:0000256" key="9">
    <source>
        <dbReference type="ARBA" id="ARBA00022723"/>
    </source>
</evidence>
<evidence type="ECO:0000256" key="5">
    <source>
        <dbReference type="ARBA" id="ARBA00012483"/>
    </source>
</evidence>
<dbReference type="Proteomes" id="UP001153712">
    <property type="component" value="Chromosome 14"/>
</dbReference>
<keyword evidence="15" id="KW-0234">DNA repair</keyword>
<evidence type="ECO:0000256" key="11">
    <source>
        <dbReference type="ARBA" id="ARBA00022763"/>
    </source>
</evidence>
<dbReference type="SUPFAM" id="SSF50978">
    <property type="entry name" value="WD40 repeat-like"/>
    <property type="match status" value="1"/>
</dbReference>
<evidence type="ECO:0000256" key="8">
    <source>
        <dbReference type="ARBA" id="ARBA00022679"/>
    </source>
</evidence>
<evidence type="ECO:0000313" key="22">
    <source>
        <dbReference type="EMBL" id="CAG9857684.1"/>
    </source>
</evidence>
<keyword evidence="9" id="KW-0479">Metal-binding</keyword>
<feature type="domain" description="RING-type" evidence="21">
    <location>
        <begin position="47"/>
        <end position="92"/>
    </location>
</feature>
<name>A0A9N9TP73_PHYSR</name>
<keyword evidence="23" id="KW-1185">Reference proteome</keyword>
<feature type="repeat" description="WD" evidence="18">
    <location>
        <begin position="239"/>
        <end position="280"/>
    </location>
</feature>
<dbReference type="Pfam" id="PF00097">
    <property type="entry name" value="zf-C3HC4"/>
    <property type="match status" value="1"/>
</dbReference>
<dbReference type="OrthoDB" id="5600418at2759"/>
<keyword evidence="14" id="KW-0862">Zinc</keyword>
<evidence type="ECO:0000256" key="7">
    <source>
        <dbReference type="ARBA" id="ARBA00022574"/>
    </source>
</evidence>
<reference evidence="22" key="1">
    <citation type="submission" date="2022-01" db="EMBL/GenBank/DDBJ databases">
        <authorList>
            <person name="King R."/>
        </authorList>
    </citation>
    <scope>NUCLEOTIDE SEQUENCE</scope>
</reference>
<evidence type="ECO:0000259" key="21">
    <source>
        <dbReference type="PROSITE" id="PS50089"/>
    </source>
</evidence>
<keyword evidence="10" id="KW-0677">Repeat</keyword>
<dbReference type="InterPro" id="IPR001841">
    <property type="entry name" value="Znf_RING"/>
</dbReference>
<accession>A0A9N9TP73</accession>
<comment type="catalytic activity">
    <reaction evidence="1">
        <text>S-ubiquitinyl-[E2 ubiquitin-conjugating enzyme]-L-cysteine + [acceptor protein]-L-lysine = [E2 ubiquitin-conjugating enzyme]-L-cysteine + N(6)-ubiquitinyl-[acceptor protein]-L-lysine.</text>
        <dbReference type="EC" id="2.3.2.27"/>
    </reaction>
</comment>
<dbReference type="Pfam" id="PF23419">
    <property type="entry name" value="WD40_RFWD3"/>
    <property type="match status" value="1"/>
</dbReference>
<dbReference type="PANTHER" id="PTHR16047">
    <property type="entry name" value="RFWD3 PROTEIN"/>
    <property type="match status" value="1"/>
</dbReference>
<dbReference type="PROSITE" id="PS00518">
    <property type="entry name" value="ZF_RING_1"/>
    <property type="match status" value="1"/>
</dbReference>
<dbReference type="InterPro" id="IPR037381">
    <property type="entry name" value="RFWD3"/>
</dbReference>
<dbReference type="SMART" id="SM00320">
    <property type="entry name" value="WD40"/>
    <property type="match status" value="2"/>
</dbReference>
<keyword evidence="7 18" id="KW-0853">WD repeat</keyword>
<dbReference type="GO" id="GO:0005737">
    <property type="term" value="C:cytoplasm"/>
    <property type="evidence" value="ECO:0007669"/>
    <property type="project" value="UniProtKB-SubCell"/>
</dbReference>
<dbReference type="GO" id="GO:0061630">
    <property type="term" value="F:ubiquitin protein ligase activity"/>
    <property type="evidence" value="ECO:0007669"/>
    <property type="project" value="UniProtKB-EC"/>
</dbReference>
<dbReference type="GO" id="GO:0016567">
    <property type="term" value="P:protein ubiquitination"/>
    <property type="evidence" value="ECO:0007669"/>
    <property type="project" value="InterPro"/>
</dbReference>
<dbReference type="SUPFAM" id="SSF57850">
    <property type="entry name" value="RING/U-box"/>
    <property type="match status" value="1"/>
</dbReference>
<evidence type="ECO:0000256" key="3">
    <source>
        <dbReference type="ARBA" id="ARBA00004496"/>
    </source>
</evidence>
<dbReference type="GO" id="GO:0016605">
    <property type="term" value="C:PML body"/>
    <property type="evidence" value="ECO:0007669"/>
    <property type="project" value="UniProtKB-SubCell"/>
</dbReference>
<evidence type="ECO:0000256" key="13">
    <source>
        <dbReference type="ARBA" id="ARBA00022786"/>
    </source>
</evidence>
<dbReference type="GO" id="GO:0008270">
    <property type="term" value="F:zinc ion binding"/>
    <property type="evidence" value="ECO:0007669"/>
    <property type="project" value="UniProtKB-KW"/>
</dbReference>
<feature type="compositionally biased region" description="Acidic residues" evidence="20">
    <location>
        <begin position="1"/>
        <end position="28"/>
    </location>
</feature>
<proteinExistence type="predicted"/>
<gene>
    <name evidence="22" type="ORF">PHYEVI_LOCUS4085</name>
</gene>
<protein>
    <recommendedName>
        <fullName evidence="5">RING-type E3 ubiquitin transferase</fullName>
        <ecNumber evidence="5">2.3.2.27</ecNumber>
    </recommendedName>
</protein>
<keyword evidence="8" id="KW-0808">Transferase</keyword>
<dbReference type="AlphaFoldDB" id="A0A9N9TP73"/>
<dbReference type="EC" id="2.3.2.27" evidence="5"/>
<keyword evidence="12 17" id="KW-0863">Zinc-finger</keyword>
<dbReference type="Gene3D" id="2.130.10.10">
    <property type="entry name" value="YVTN repeat-like/Quinoprotein amine dehydrogenase"/>
    <property type="match status" value="1"/>
</dbReference>
<dbReference type="SMART" id="SM00184">
    <property type="entry name" value="RING"/>
    <property type="match status" value="1"/>
</dbReference>
<keyword evidence="11" id="KW-0227">DNA damage</keyword>
<dbReference type="EMBL" id="OU900107">
    <property type="protein sequence ID" value="CAG9857684.1"/>
    <property type="molecule type" value="Genomic_DNA"/>
</dbReference>
<dbReference type="CDD" id="cd16450">
    <property type="entry name" value="mRING-C3HGC3_RFWD3"/>
    <property type="match status" value="1"/>
</dbReference>
<dbReference type="PROSITE" id="PS50082">
    <property type="entry name" value="WD_REPEATS_2"/>
    <property type="match status" value="1"/>
</dbReference>
<evidence type="ECO:0000256" key="15">
    <source>
        <dbReference type="ARBA" id="ARBA00023204"/>
    </source>
</evidence>
<evidence type="ECO:0000256" key="17">
    <source>
        <dbReference type="PROSITE-ProRule" id="PRU00175"/>
    </source>
</evidence>
<evidence type="ECO:0000256" key="2">
    <source>
        <dbReference type="ARBA" id="ARBA00004322"/>
    </source>
</evidence>
<dbReference type="GO" id="GO:0036297">
    <property type="term" value="P:interstrand cross-link repair"/>
    <property type="evidence" value="ECO:0007669"/>
    <property type="project" value="InterPro"/>
</dbReference>
<evidence type="ECO:0000313" key="23">
    <source>
        <dbReference type="Proteomes" id="UP001153712"/>
    </source>
</evidence>
<evidence type="ECO:0000256" key="20">
    <source>
        <dbReference type="SAM" id="MobiDB-lite"/>
    </source>
</evidence>
<dbReference type="InterPro" id="IPR001680">
    <property type="entry name" value="WD40_rpt"/>
</dbReference>
<keyword evidence="6" id="KW-0963">Cytoplasm</keyword>
<dbReference type="InterPro" id="IPR018957">
    <property type="entry name" value="Znf_C3HC4_RING-type"/>
</dbReference>
<evidence type="ECO:0000256" key="1">
    <source>
        <dbReference type="ARBA" id="ARBA00000900"/>
    </source>
</evidence>
<dbReference type="InterPro" id="IPR013083">
    <property type="entry name" value="Znf_RING/FYVE/PHD"/>
</dbReference>
<organism evidence="22 23">
    <name type="scientific">Phyllotreta striolata</name>
    <name type="common">Striped flea beetle</name>
    <name type="synonym">Crioceris striolata</name>
    <dbReference type="NCBI Taxonomy" id="444603"/>
    <lineage>
        <taxon>Eukaryota</taxon>
        <taxon>Metazoa</taxon>
        <taxon>Ecdysozoa</taxon>
        <taxon>Arthropoda</taxon>
        <taxon>Hexapoda</taxon>
        <taxon>Insecta</taxon>
        <taxon>Pterygota</taxon>
        <taxon>Neoptera</taxon>
        <taxon>Endopterygota</taxon>
        <taxon>Coleoptera</taxon>
        <taxon>Polyphaga</taxon>
        <taxon>Cucujiformia</taxon>
        <taxon>Chrysomeloidea</taxon>
        <taxon>Chrysomelidae</taxon>
        <taxon>Galerucinae</taxon>
        <taxon>Alticini</taxon>
        <taxon>Phyllotreta</taxon>
    </lineage>
</organism>
<dbReference type="InterPro" id="IPR017907">
    <property type="entry name" value="Znf_RING_CS"/>
</dbReference>
<dbReference type="PROSITE" id="PS50089">
    <property type="entry name" value="ZF_RING_2"/>
    <property type="match status" value="1"/>
</dbReference>
<comment type="pathway">
    <text evidence="4">Protein modification; protein ubiquitination.</text>
</comment>
<evidence type="ECO:0000256" key="19">
    <source>
        <dbReference type="SAM" id="Coils"/>
    </source>
</evidence>
<dbReference type="InterPro" id="IPR056527">
    <property type="entry name" value="WD40_RFWD3"/>
</dbReference>
<evidence type="ECO:0000256" key="6">
    <source>
        <dbReference type="ARBA" id="ARBA00022490"/>
    </source>
</evidence>
<evidence type="ECO:0000256" key="18">
    <source>
        <dbReference type="PROSITE-ProRule" id="PRU00221"/>
    </source>
</evidence>
<evidence type="ECO:0000256" key="12">
    <source>
        <dbReference type="ARBA" id="ARBA00022771"/>
    </source>
</evidence>
<keyword evidence="13" id="KW-0833">Ubl conjugation pathway</keyword>
<feature type="region of interest" description="Disordered" evidence="20">
    <location>
        <begin position="1"/>
        <end position="42"/>
    </location>
</feature>
<evidence type="ECO:0000256" key="10">
    <source>
        <dbReference type="ARBA" id="ARBA00022737"/>
    </source>
</evidence>
<dbReference type="InterPro" id="IPR036322">
    <property type="entry name" value="WD40_repeat_dom_sf"/>
</dbReference>
<dbReference type="PANTHER" id="PTHR16047:SF7">
    <property type="entry name" value="E3 UBIQUITIN-PROTEIN LIGASE RFWD3"/>
    <property type="match status" value="1"/>
</dbReference>
<dbReference type="Gene3D" id="3.30.40.10">
    <property type="entry name" value="Zinc/RING finger domain, C3HC4 (zinc finger)"/>
    <property type="match status" value="1"/>
</dbReference>
<keyword evidence="16" id="KW-0539">Nucleus</keyword>
<sequence>METDNDEEAIPELTDEEIEEIEPIEEDSPQTPDKCEKSYEDDEGSICPICLDYWTNAGDNRISSLKCGHLFCRQCLLRWLDSPSRNSCPTCKKRARKSDIRPIYARRLTAVDNSQIEALRDQLSAAIEEKHKFQLDISKYACRESVYKQRIIELEAEIVRLNRTTRPIENNRFDVPNKKPTRLYLDKSLEICKKDGCRVFDSNNNLNILIASSKSPSTLFAGFGVRSVDLSTYKPTGYVPLHQQQIRDVSFHTSTNLFVTVSMDKSFKVTDIRNARTVSTAALGMPLWSCCWDSNSQYYLYVGTQSGSTVKYDIRNLNETFEELSIPGDMSPVVSLASINNCNLVGLVSCKLNSLWLFEERNARHPINLNGPFVSMKYDRATEQLLVSSRPNNLVAHSTHTLCTLKKTNEGVNCDTVHVFTGGGMQKLLSKSCFVSDAGDYVAAYEETGKCVCLWSINTGARCCAVPAKEAVLDLKGVRNGGDTFLVSLTERNLDFYKFF</sequence>
<dbReference type="InterPro" id="IPR015943">
    <property type="entry name" value="WD40/YVTN_repeat-like_dom_sf"/>
</dbReference>
<feature type="coiled-coil region" evidence="19">
    <location>
        <begin position="116"/>
        <end position="164"/>
    </location>
</feature>
<evidence type="ECO:0000256" key="16">
    <source>
        <dbReference type="ARBA" id="ARBA00023242"/>
    </source>
</evidence>
<evidence type="ECO:0000256" key="4">
    <source>
        <dbReference type="ARBA" id="ARBA00004906"/>
    </source>
</evidence>
<comment type="subcellular location">
    <subcellularLocation>
        <location evidence="3">Cytoplasm</location>
    </subcellularLocation>
    <subcellularLocation>
        <location evidence="2">Nucleus</location>
        <location evidence="2">PML body</location>
    </subcellularLocation>
</comment>
<evidence type="ECO:0000256" key="14">
    <source>
        <dbReference type="ARBA" id="ARBA00022833"/>
    </source>
</evidence>
<keyword evidence="19" id="KW-0175">Coiled coil</keyword>